<evidence type="ECO:0000313" key="2">
    <source>
        <dbReference type="Proteomes" id="UP000492821"/>
    </source>
</evidence>
<keyword evidence="1" id="KW-0472">Membrane</keyword>
<organism evidence="2 3">
    <name type="scientific">Panagrellus redivivus</name>
    <name type="common">Microworm</name>
    <dbReference type="NCBI Taxonomy" id="6233"/>
    <lineage>
        <taxon>Eukaryota</taxon>
        <taxon>Metazoa</taxon>
        <taxon>Ecdysozoa</taxon>
        <taxon>Nematoda</taxon>
        <taxon>Chromadorea</taxon>
        <taxon>Rhabditida</taxon>
        <taxon>Tylenchina</taxon>
        <taxon>Panagrolaimomorpha</taxon>
        <taxon>Panagrolaimoidea</taxon>
        <taxon>Panagrolaimidae</taxon>
        <taxon>Panagrellus</taxon>
    </lineage>
</organism>
<reference evidence="3" key="2">
    <citation type="submission" date="2020-10" db="UniProtKB">
        <authorList>
            <consortium name="WormBaseParasite"/>
        </authorList>
    </citation>
    <scope>IDENTIFICATION</scope>
</reference>
<name>A0A7E4UPR2_PANRE</name>
<reference evidence="2" key="1">
    <citation type="journal article" date="2013" name="Genetics">
        <title>The draft genome and transcriptome of Panagrellus redivivus are shaped by the harsh demands of a free-living lifestyle.</title>
        <authorList>
            <person name="Srinivasan J."/>
            <person name="Dillman A.R."/>
            <person name="Macchietto M.G."/>
            <person name="Heikkinen L."/>
            <person name="Lakso M."/>
            <person name="Fracchia K.M."/>
            <person name="Antoshechkin I."/>
            <person name="Mortazavi A."/>
            <person name="Wong G."/>
            <person name="Sternberg P.W."/>
        </authorList>
    </citation>
    <scope>NUCLEOTIDE SEQUENCE [LARGE SCALE GENOMIC DNA]</scope>
    <source>
        <strain evidence="2">MT8872</strain>
    </source>
</reference>
<evidence type="ECO:0000256" key="1">
    <source>
        <dbReference type="SAM" id="Phobius"/>
    </source>
</evidence>
<sequence>MVNAHTPITKVVLHACSAGRKGRRSRTVLASVQFAPPSLQNVAVLRLSFPHEVQLTDISTWSRAQAVHEGQEGLDLATKDRKMYVFGRAVFEDCVELERLPPINSFTSNNTQPMKSIRYAINRLVMPWECKGILVAMPQSNHDFFGDMRRRERVMRRLRSYSYKVRIVDSQLYDQARILYHFGNTHKLYDNVAGLFITDNYICACVLQKESVGYLCIEQIYMVRPESWRKIVQLVRRFHVEYLPVEVVIVEDCARMCDSLLVQLNEANIQYSYREFSHGARQCHLLRWILDVFSEGKAESRMPLSQAECNFSWKVNGRTVDRIHAHENYIPCSFISQVDTYRCKSVNLYANVPFTDQSKCLATIPVPYSAERRSVTVAIQVDHSRLVSTKQLGKTEEETRINYTYDTINFENGTKCKVYRAQHIFGVLLVVFFFIGAIAWGILYFYH</sequence>
<dbReference type="AlphaFoldDB" id="A0A7E4UPR2"/>
<dbReference type="WBParaSite" id="Pan_g11333.t1">
    <property type="protein sequence ID" value="Pan_g11333.t1"/>
    <property type="gene ID" value="Pan_g11333"/>
</dbReference>
<accession>A0A7E4UPR2</accession>
<keyword evidence="1" id="KW-0812">Transmembrane</keyword>
<protein>
    <submittedName>
        <fullName evidence="3">Glycosyltransferase family 92 protein</fullName>
    </submittedName>
</protein>
<evidence type="ECO:0000313" key="3">
    <source>
        <dbReference type="WBParaSite" id="Pan_g11333.t1"/>
    </source>
</evidence>
<keyword evidence="1" id="KW-1133">Transmembrane helix</keyword>
<dbReference type="Proteomes" id="UP000492821">
    <property type="component" value="Unassembled WGS sequence"/>
</dbReference>
<keyword evidence="2" id="KW-1185">Reference proteome</keyword>
<feature type="transmembrane region" description="Helical" evidence="1">
    <location>
        <begin position="424"/>
        <end position="446"/>
    </location>
</feature>
<proteinExistence type="predicted"/>